<feature type="transmembrane region" description="Helical" evidence="1">
    <location>
        <begin position="61"/>
        <end position="94"/>
    </location>
</feature>
<feature type="transmembrane region" description="Helical" evidence="1">
    <location>
        <begin position="100"/>
        <end position="117"/>
    </location>
</feature>
<keyword evidence="1" id="KW-0812">Transmembrane</keyword>
<dbReference type="InterPro" id="IPR009732">
    <property type="entry name" value="DUF1304"/>
</dbReference>
<feature type="transmembrane region" description="Helical" evidence="1">
    <location>
        <begin position="6"/>
        <end position="22"/>
    </location>
</feature>
<protein>
    <recommendedName>
        <fullName evidence="4">Integral membrane protein</fullName>
    </recommendedName>
</protein>
<proteinExistence type="predicted"/>
<dbReference type="STRING" id="1620.IV67_GL000290"/>
<keyword evidence="1" id="KW-1133">Transmembrane helix</keyword>
<reference evidence="2 3" key="1">
    <citation type="journal article" date="2015" name="Genome Announc.">
        <title>Expanding the biotechnology potential of lactobacilli through comparative genomics of 213 strains and associated genera.</title>
        <authorList>
            <person name="Sun Z."/>
            <person name="Harris H.M."/>
            <person name="McCann A."/>
            <person name="Guo C."/>
            <person name="Argimon S."/>
            <person name="Zhang W."/>
            <person name="Yang X."/>
            <person name="Jeffery I.B."/>
            <person name="Cooney J.C."/>
            <person name="Kagawa T.F."/>
            <person name="Liu W."/>
            <person name="Song Y."/>
            <person name="Salvetti E."/>
            <person name="Wrobel A."/>
            <person name="Rasinkangas P."/>
            <person name="Parkhill J."/>
            <person name="Rea M.C."/>
            <person name="O'Sullivan O."/>
            <person name="Ritari J."/>
            <person name="Douillard F.P."/>
            <person name="Paul Ross R."/>
            <person name="Yang R."/>
            <person name="Briner A.E."/>
            <person name="Felis G.E."/>
            <person name="de Vos W.M."/>
            <person name="Barrangou R."/>
            <person name="Klaenhammer T.R."/>
            <person name="Caufield P.W."/>
            <person name="Cui Y."/>
            <person name="Zhang H."/>
            <person name="O'Toole P.W."/>
        </authorList>
    </citation>
    <scope>NUCLEOTIDE SEQUENCE [LARGE SCALE GENOMIC DNA]</scope>
    <source>
        <strain evidence="2 3">DSM 20014</strain>
    </source>
</reference>
<dbReference type="PATRIC" id="fig|1620.3.peg.295"/>
<dbReference type="PANTHER" id="PTHR38446">
    <property type="entry name" value="BLL0914 PROTEIN"/>
    <property type="match status" value="1"/>
</dbReference>
<evidence type="ECO:0000313" key="2">
    <source>
        <dbReference type="EMBL" id="KRN76783.1"/>
    </source>
</evidence>
<comment type="caution">
    <text evidence="2">The sequence shown here is derived from an EMBL/GenBank/DDBJ whole genome shotgun (WGS) entry which is preliminary data.</text>
</comment>
<dbReference type="EMBL" id="JQCD01000024">
    <property type="protein sequence ID" value="KRN76783.1"/>
    <property type="molecule type" value="Genomic_DNA"/>
</dbReference>
<dbReference type="OrthoDB" id="9803832at2"/>
<dbReference type="Proteomes" id="UP000051673">
    <property type="component" value="Unassembled WGS sequence"/>
</dbReference>
<evidence type="ECO:0000256" key="1">
    <source>
        <dbReference type="SAM" id="Phobius"/>
    </source>
</evidence>
<sequence>MSIFTIVLAVLVAIECVYIMYLETINPVSEKTAKTFGIDMQVLKDANIQSLLKNQGVYNGLLALGILYSLVVSNTSLLGAILIYIIAVAIYGGITVDKSIILKQGGVAILALGSLLLF</sequence>
<dbReference type="AlphaFoldDB" id="A0A0R2JHJ8"/>
<dbReference type="PANTHER" id="PTHR38446:SF1">
    <property type="entry name" value="BLL0914 PROTEIN"/>
    <property type="match status" value="1"/>
</dbReference>
<evidence type="ECO:0000313" key="3">
    <source>
        <dbReference type="Proteomes" id="UP000051673"/>
    </source>
</evidence>
<dbReference type="Pfam" id="PF06993">
    <property type="entry name" value="DUF1304"/>
    <property type="match status" value="1"/>
</dbReference>
<accession>A0A0R2JHJ8</accession>
<evidence type="ECO:0008006" key="4">
    <source>
        <dbReference type="Google" id="ProtNLM"/>
    </source>
</evidence>
<gene>
    <name evidence="2" type="ORF">IV67_GL000290</name>
</gene>
<keyword evidence="1" id="KW-0472">Membrane</keyword>
<organism evidence="2 3">
    <name type="scientific">Weissella minor</name>
    <dbReference type="NCBI Taxonomy" id="1620"/>
    <lineage>
        <taxon>Bacteria</taxon>
        <taxon>Bacillati</taxon>
        <taxon>Bacillota</taxon>
        <taxon>Bacilli</taxon>
        <taxon>Lactobacillales</taxon>
        <taxon>Lactobacillaceae</taxon>
        <taxon>Weissella</taxon>
    </lineage>
</organism>
<name>A0A0R2JHJ8_9LACO</name>
<dbReference type="RefSeq" id="WP_057787470.1">
    <property type="nucleotide sequence ID" value="NZ_JQCD01000024.1"/>
</dbReference>
<keyword evidence="3" id="KW-1185">Reference proteome</keyword>